<gene>
    <name evidence="1" type="ORF">JYZ213_LOCUS19078</name>
    <name evidence="2" type="ORF">OXD698_LOCUS5938</name>
</gene>
<evidence type="ECO:0000313" key="3">
    <source>
        <dbReference type="Proteomes" id="UP000663845"/>
    </source>
</evidence>
<dbReference type="Proteomes" id="UP000663845">
    <property type="component" value="Unassembled WGS sequence"/>
</dbReference>
<dbReference type="Proteomes" id="UP000663844">
    <property type="component" value="Unassembled WGS sequence"/>
</dbReference>
<accession>A0A814L1X6</accession>
<protein>
    <submittedName>
        <fullName evidence="1">Uncharacterized protein</fullName>
    </submittedName>
</protein>
<comment type="caution">
    <text evidence="1">The sequence shown here is derived from an EMBL/GenBank/DDBJ whole genome shotgun (WGS) entry which is preliminary data.</text>
</comment>
<organism evidence="1 3">
    <name type="scientific">Adineta steineri</name>
    <dbReference type="NCBI Taxonomy" id="433720"/>
    <lineage>
        <taxon>Eukaryota</taxon>
        <taxon>Metazoa</taxon>
        <taxon>Spiralia</taxon>
        <taxon>Gnathifera</taxon>
        <taxon>Rotifera</taxon>
        <taxon>Eurotatoria</taxon>
        <taxon>Bdelloidea</taxon>
        <taxon>Adinetida</taxon>
        <taxon>Adinetidae</taxon>
        <taxon>Adineta</taxon>
    </lineage>
</organism>
<dbReference type="EMBL" id="CAJNOG010000191">
    <property type="protein sequence ID" value="CAF1058371.1"/>
    <property type="molecule type" value="Genomic_DNA"/>
</dbReference>
<evidence type="ECO:0000313" key="1">
    <source>
        <dbReference type="EMBL" id="CAF1058371.1"/>
    </source>
</evidence>
<dbReference type="EMBL" id="CAJOAZ010000250">
    <property type="protein sequence ID" value="CAF3591553.1"/>
    <property type="molecule type" value="Genomic_DNA"/>
</dbReference>
<sequence>MNVQTFLYNENFYKKLALTIAIIRLTPSHLTPKDYTIYLQNNLRKTKINETIQYEQTLLDVHFLRKSLSIIIPTKSFDLLEHHGKFLQHILTISTEFNFDIQTIIIETINHIFQLIKENFRQIKQEKYEALFKQLITIILNFHIIPNIQQHSIEHIRNFINLILMYIQDTTITTNAQMLIEQIGCHPSYFLLVFERILIELFLNVDKINSNSTYSLILINILQKLVTLNDNTTLEQILNNESVRQQFHALLYTCLSKNNIDISLIVCLWNIYGRII</sequence>
<proteinExistence type="predicted"/>
<reference evidence="1" key="1">
    <citation type="submission" date="2021-02" db="EMBL/GenBank/DDBJ databases">
        <authorList>
            <person name="Nowell W R."/>
        </authorList>
    </citation>
    <scope>NUCLEOTIDE SEQUENCE</scope>
</reference>
<evidence type="ECO:0000313" key="2">
    <source>
        <dbReference type="EMBL" id="CAF3591553.1"/>
    </source>
</evidence>
<dbReference type="AlphaFoldDB" id="A0A814L1X6"/>
<name>A0A814L1X6_9BILA</name>